<gene>
    <name evidence="1" type="ORF">JZ786_17885</name>
</gene>
<accession>A0A9X7VXL2</accession>
<proteinExistence type="predicted"/>
<evidence type="ECO:0000313" key="2">
    <source>
        <dbReference type="Proteomes" id="UP000663505"/>
    </source>
</evidence>
<dbReference type="RefSeq" id="WP_206655716.1">
    <property type="nucleotide sequence ID" value="NZ_CP071182.1"/>
</dbReference>
<evidence type="ECO:0000313" key="1">
    <source>
        <dbReference type="EMBL" id="QSO46347.1"/>
    </source>
</evidence>
<keyword evidence="2" id="KW-1185">Reference proteome</keyword>
<sequence length="165" mass="18665">MEIVPSAVGQSEGVVVFWDHHPEIGVAWPRPLQLIDELKWGIGSLNQRKCLVLYLFTGEQSIELYLLEELPTSPTENVDVFALLCEWRPQVLKIRFGDSPIDREREVTFLLPQGDGQGMMDKLQELTTWTLDAEASKPGTVDMGHLSVIRRLDECLSQSSHTFDS</sequence>
<protein>
    <submittedName>
        <fullName evidence="1">Uncharacterized protein</fullName>
    </submittedName>
</protein>
<dbReference type="EMBL" id="CP071182">
    <property type="protein sequence ID" value="QSO46347.1"/>
    <property type="molecule type" value="Genomic_DNA"/>
</dbReference>
<reference evidence="1 2" key="1">
    <citation type="submission" date="2021-02" db="EMBL/GenBank/DDBJ databases">
        <title>Alicyclobacillus curvatus sp. nov. and Alicyclobacillus mengziensis sp. nov., two acidophilic bacteria isolated from acid mine drainage.</title>
        <authorList>
            <person name="Huang Y."/>
        </authorList>
    </citation>
    <scope>NUCLEOTIDE SEQUENCE [LARGE SCALE GENOMIC DNA]</scope>
    <source>
        <strain evidence="1 2">S30H14</strain>
    </source>
</reference>
<dbReference type="AlphaFoldDB" id="A0A9X7VXL2"/>
<dbReference type="Proteomes" id="UP000663505">
    <property type="component" value="Chromosome"/>
</dbReference>
<dbReference type="KEGG" id="afx:JZ786_17885"/>
<name>A0A9X7VXL2_9BACL</name>
<organism evidence="1 2">
    <name type="scientific">Alicyclobacillus mengziensis</name>
    <dbReference type="NCBI Taxonomy" id="2931921"/>
    <lineage>
        <taxon>Bacteria</taxon>
        <taxon>Bacillati</taxon>
        <taxon>Bacillota</taxon>
        <taxon>Bacilli</taxon>
        <taxon>Bacillales</taxon>
        <taxon>Alicyclobacillaceae</taxon>
        <taxon>Alicyclobacillus</taxon>
    </lineage>
</organism>